<evidence type="ECO:0000313" key="13">
    <source>
        <dbReference type="Proteomes" id="UP000034072"/>
    </source>
</evidence>
<dbReference type="InterPro" id="IPR013221">
    <property type="entry name" value="Mur_ligase_cen"/>
</dbReference>
<dbReference type="InterPro" id="IPR005761">
    <property type="entry name" value="UDP-N-AcMur-Glu-dNH2Pim_ligase"/>
</dbReference>
<comment type="pathway">
    <text evidence="9">Cell wall biogenesis; peptidoglycan biosynthesis.</text>
</comment>
<evidence type="ECO:0000256" key="6">
    <source>
        <dbReference type="ARBA" id="ARBA00022960"/>
    </source>
</evidence>
<dbReference type="GO" id="GO:0005524">
    <property type="term" value="F:ATP binding"/>
    <property type="evidence" value="ECO:0007669"/>
    <property type="project" value="UniProtKB-KW"/>
</dbReference>
<comment type="subcellular location">
    <subcellularLocation>
        <location evidence="9">Cytoplasm</location>
    </subcellularLocation>
</comment>
<proteinExistence type="inferred from homology"/>
<dbReference type="GO" id="GO:0071555">
    <property type="term" value="P:cell wall organization"/>
    <property type="evidence" value="ECO:0007669"/>
    <property type="project" value="UniProtKB-KW"/>
</dbReference>
<dbReference type="EMBL" id="LBXZ01000004">
    <property type="protein sequence ID" value="KKR40820.1"/>
    <property type="molecule type" value="Genomic_DNA"/>
</dbReference>
<evidence type="ECO:0000256" key="3">
    <source>
        <dbReference type="ARBA" id="ARBA00022598"/>
    </source>
</evidence>
<dbReference type="Pfam" id="PF08245">
    <property type="entry name" value="Mur_ligase_M"/>
    <property type="match status" value="1"/>
</dbReference>
<evidence type="ECO:0000256" key="9">
    <source>
        <dbReference type="RuleBase" id="RU004135"/>
    </source>
</evidence>
<dbReference type="InterPro" id="IPR036615">
    <property type="entry name" value="Mur_ligase_C_dom_sf"/>
</dbReference>
<dbReference type="Gene3D" id="3.90.190.20">
    <property type="entry name" value="Mur ligase, C-terminal domain"/>
    <property type="match status" value="1"/>
</dbReference>
<evidence type="ECO:0000256" key="2">
    <source>
        <dbReference type="ARBA" id="ARBA00022490"/>
    </source>
</evidence>
<accession>A0A0G0T147</accession>
<keyword evidence="9" id="KW-0132">Cell division</keyword>
<organism evidence="12 13">
    <name type="scientific">Candidatus Yanofskybacteria bacterium GW2011_GWE2_40_11</name>
    <dbReference type="NCBI Taxonomy" id="1619033"/>
    <lineage>
        <taxon>Bacteria</taxon>
        <taxon>Candidatus Yanofskyibacteriota</taxon>
    </lineage>
</organism>
<feature type="domain" description="Mur ligase central" evidence="11">
    <location>
        <begin position="48"/>
        <end position="243"/>
    </location>
</feature>
<comment type="caution">
    <text evidence="12">The sequence shown here is derived from an EMBL/GenBank/DDBJ whole genome shotgun (WGS) entry which is preliminary data.</text>
</comment>
<evidence type="ECO:0000256" key="8">
    <source>
        <dbReference type="ARBA" id="ARBA00023316"/>
    </source>
</evidence>
<gene>
    <name evidence="12" type="ORF">UT75_C0004G0031</name>
</gene>
<dbReference type="InterPro" id="IPR036565">
    <property type="entry name" value="Mur-like_cat_sf"/>
</dbReference>
<keyword evidence="8 9" id="KW-0961">Cell wall biogenesis/degradation</keyword>
<dbReference type="Proteomes" id="UP000034072">
    <property type="component" value="Unassembled WGS sequence"/>
</dbReference>
<dbReference type="GO" id="GO:0004326">
    <property type="term" value="F:tetrahydrofolylpolyglutamate synthase activity"/>
    <property type="evidence" value="ECO:0007669"/>
    <property type="project" value="InterPro"/>
</dbReference>
<dbReference type="Pfam" id="PF02875">
    <property type="entry name" value="Mur_ligase_C"/>
    <property type="match status" value="1"/>
</dbReference>
<sequence>MNSVLNIIRKIVPREVFGLIAPAYHACWAYTGALAYGFPSKKMKVIGVTGTKGKSSVVYLTGKILERSGHKKVAVLGSMGFRIGEKEWPNTVKMTMPGRFMIHKYMAQAQKVGSEFFIMEVTSEGIKQNRHLGIDFDCVVFTGLHKEHIESHGSFENYYRAKQKLFQVSKNIHVFNADDPHVGLFWDYPANKKITYGVERGDIRAEKLELRSDGASFECYGTEFDINLSGKFNVSNVLAAATIAAMYNIDLPSSASIFKEIKYIPGRMEFIQRMPFSVVVDYAHTPDSLRQVYAALKPKSGKLISVLGAAGGGRDKWKRSEFGKIADEYCDHVILTNEDPYEEDPGRILDGIMEGIKSINKVERIMDRREAIGVGMSMAENGDVVIITGKGSETTMAIAGGKKIGWSDKEVVEEFMNLQDR</sequence>
<evidence type="ECO:0000256" key="1">
    <source>
        <dbReference type="ARBA" id="ARBA00005898"/>
    </source>
</evidence>
<feature type="domain" description="Mur ligase C-terminal" evidence="10">
    <location>
        <begin position="266"/>
        <end position="391"/>
    </location>
</feature>
<dbReference type="PATRIC" id="fig|1619033.3.peg.371"/>
<dbReference type="GO" id="GO:0051301">
    <property type="term" value="P:cell division"/>
    <property type="evidence" value="ECO:0007669"/>
    <property type="project" value="UniProtKB-KW"/>
</dbReference>
<keyword evidence="6 9" id="KW-0133">Cell shape</keyword>
<dbReference type="GO" id="GO:0005737">
    <property type="term" value="C:cytoplasm"/>
    <property type="evidence" value="ECO:0007669"/>
    <property type="project" value="UniProtKB-SubCell"/>
</dbReference>
<comment type="similarity">
    <text evidence="1">Belongs to the MurCDEF family. MurE subfamily.</text>
</comment>
<dbReference type="InterPro" id="IPR004101">
    <property type="entry name" value="Mur_ligase_C"/>
</dbReference>
<dbReference type="Gene3D" id="3.40.1190.10">
    <property type="entry name" value="Mur-like, catalytic domain"/>
    <property type="match status" value="1"/>
</dbReference>
<dbReference type="AlphaFoldDB" id="A0A0G0T147"/>
<evidence type="ECO:0000256" key="4">
    <source>
        <dbReference type="ARBA" id="ARBA00022741"/>
    </source>
</evidence>
<keyword evidence="9" id="KW-0131">Cell cycle</keyword>
<dbReference type="UniPathway" id="UPA00219"/>
<dbReference type="GO" id="GO:0008360">
    <property type="term" value="P:regulation of cell shape"/>
    <property type="evidence" value="ECO:0007669"/>
    <property type="project" value="UniProtKB-KW"/>
</dbReference>
<name>A0A0G0T147_9BACT</name>
<protein>
    <submittedName>
        <fullName evidence="12">UDP-N-acetylmuramoyl-L-alanyl-D-glutamate-2, 6-diaminopimelate ligase</fullName>
    </submittedName>
</protein>
<reference evidence="12 13" key="1">
    <citation type="journal article" date="2015" name="Nature">
        <title>rRNA introns, odd ribosomes, and small enigmatic genomes across a large radiation of phyla.</title>
        <authorList>
            <person name="Brown C.T."/>
            <person name="Hug L.A."/>
            <person name="Thomas B.C."/>
            <person name="Sharon I."/>
            <person name="Castelle C.J."/>
            <person name="Singh A."/>
            <person name="Wilkins M.J."/>
            <person name="Williams K.H."/>
            <person name="Banfield J.F."/>
        </authorList>
    </citation>
    <scope>NUCLEOTIDE SEQUENCE [LARGE SCALE GENOMIC DNA]</scope>
</reference>
<keyword evidence="3 12" id="KW-0436">Ligase</keyword>
<dbReference type="GO" id="GO:0009252">
    <property type="term" value="P:peptidoglycan biosynthetic process"/>
    <property type="evidence" value="ECO:0007669"/>
    <property type="project" value="UniProtKB-UniPathway"/>
</dbReference>
<dbReference type="PANTHER" id="PTHR23135:SF4">
    <property type="entry name" value="UDP-N-ACETYLMURAMOYL-L-ALANYL-D-GLUTAMATE--2,6-DIAMINOPIMELATE LIGASE MURE HOMOLOG, CHLOROPLASTIC"/>
    <property type="match status" value="1"/>
</dbReference>
<dbReference type="SUPFAM" id="SSF53623">
    <property type="entry name" value="MurD-like peptide ligases, catalytic domain"/>
    <property type="match status" value="1"/>
</dbReference>
<dbReference type="PANTHER" id="PTHR23135">
    <property type="entry name" value="MUR LIGASE FAMILY MEMBER"/>
    <property type="match status" value="1"/>
</dbReference>
<keyword evidence="7 9" id="KW-0573">Peptidoglycan synthesis</keyword>
<evidence type="ECO:0000313" key="12">
    <source>
        <dbReference type="EMBL" id="KKR40820.1"/>
    </source>
</evidence>
<keyword evidence="5" id="KW-0067">ATP-binding</keyword>
<keyword evidence="2" id="KW-0963">Cytoplasm</keyword>
<dbReference type="InterPro" id="IPR018109">
    <property type="entry name" value="Folylpolyglutamate_synth_CS"/>
</dbReference>
<evidence type="ECO:0000256" key="5">
    <source>
        <dbReference type="ARBA" id="ARBA00022840"/>
    </source>
</evidence>
<evidence type="ECO:0000259" key="11">
    <source>
        <dbReference type="Pfam" id="PF08245"/>
    </source>
</evidence>
<dbReference type="NCBIfam" id="TIGR01085">
    <property type="entry name" value="murE"/>
    <property type="match status" value="1"/>
</dbReference>
<dbReference type="PROSITE" id="PS01011">
    <property type="entry name" value="FOLYLPOLYGLU_SYNT_1"/>
    <property type="match status" value="1"/>
</dbReference>
<dbReference type="SUPFAM" id="SSF53244">
    <property type="entry name" value="MurD-like peptide ligases, peptide-binding domain"/>
    <property type="match status" value="1"/>
</dbReference>
<evidence type="ECO:0000256" key="7">
    <source>
        <dbReference type="ARBA" id="ARBA00022984"/>
    </source>
</evidence>
<evidence type="ECO:0000259" key="10">
    <source>
        <dbReference type="Pfam" id="PF02875"/>
    </source>
</evidence>
<keyword evidence="4" id="KW-0547">Nucleotide-binding</keyword>